<organism evidence="2 3">
    <name type="scientific">Zoogloea oryzae</name>
    <dbReference type="NCBI Taxonomy" id="310767"/>
    <lineage>
        <taxon>Bacteria</taxon>
        <taxon>Pseudomonadati</taxon>
        <taxon>Pseudomonadota</taxon>
        <taxon>Betaproteobacteria</taxon>
        <taxon>Rhodocyclales</taxon>
        <taxon>Zoogloeaceae</taxon>
        <taxon>Zoogloea</taxon>
    </lineage>
</organism>
<protein>
    <recommendedName>
        <fullName evidence="4">Helix-turn-helix domain-containing protein</fullName>
    </recommendedName>
</protein>
<evidence type="ECO:0008006" key="4">
    <source>
        <dbReference type="Google" id="ProtNLM"/>
    </source>
</evidence>
<name>A0ABQ6F6P1_9RHOO</name>
<evidence type="ECO:0000256" key="1">
    <source>
        <dbReference type="SAM" id="MobiDB-lite"/>
    </source>
</evidence>
<evidence type="ECO:0000313" key="2">
    <source>
        <dbReference type="EMBL" id="GLT20916.1"/>
    </source>
</evidence>
<evidence type="ECO:0000313" key="3">
    <source>
        <dbReference type="Proteomes" id="UP001157167"/>
    </source>
</evidence>
<dbReference type="Proteomes" id="UP001157167">
    <property type="component" value="Unassembled WGS sequence"/>
</dbReference>
<gene>
    <name evidence="2" type="ORF">GCM10007933_03680</name>
</gene>
<keyword evidence="3" id="KW-1185">Reference proteome</keyword>
<proteinExistence type="predicted"/>
<dbReference type="EMBL" id="BSPX01000002">
    <property type="protein sequence ID" value="GLT20916.1"/>
    <property type="molecule type" value="Genomic_DNA"/>
</dbReference>
<dbReference type="RefSeq" id="WP_284186481.1">
    <property type="nucleotide sequence ID" value="NZ_BSPX01000002.1"/>
</dbReference>
<sequence>MSAPAKNRGDGGGREVMPSECNAKSQGVGTYPRPSSVKGRVLAALLAGAELTHLDCWEQFGSSRLAHHVHMLRDGGAGWPIKAVERPVPTSDGRQATIAFYRLPKSTIDQAGEAGAAYIAAVAAARGRT</sequence>
<feature type="region of interest" description="Disordered" evidence="1">
    <location>
        <begin position="1"/>
        <end position="34"/>
    </location>
</feature>
<accession>A0ABQ6F6P1</accession>
<reference evidence="3" key="1">
    <citation type="journal article" date="2019" name="Int. J. Syst. Evol. Microbiol.">
        <title>The Global Catalogue of Microorganisms (GCM) 10K type strain sequencing project: providing services to taxonomists for standard genome sequencing and annotation.</title>
        <authorList>
            <consortium name="The Broad Institute Genomics Platform"/>
            <consortium name="The Broad Institute Genome Sequencing Center for Infectious Disease"/>
            <person name="Wu L."/>
            <person name="Ma J."/>
        </authorList>
    </citation>
    <scope>NUCLEOTIDE SEQUENCE [LARGE SCALE GENOMIC DNA]</scope>
    <source>
        <strain evidence="3">NBRC 102407</strain>
    </source>
</reference>
<comment type="caution">
    <text evidence="2">The sequence shown here is derived from an EMBL/GenBank/DDBJ whole genome shotgun (WGS) entry which is preliminary data.</text>
</comment>